<comment type="pathway">
    <text evidence="3">Amino-sugar metabolism; N-acetylneuraminate degradation; D-fructose 6-phosphate from N-acetylneuraminate: step 5/5.</text>
</comment>
<protein>
    <recommendedName>
        <fullName evidence="3">Glucosamine-6-phosphate deaminase</fullName>
        <ecNumber evidence="3">3.5.99.6</ecNumber>
    </recommendedName>
    <alternativeName>
        <fullName evidence="3">GlcN6P deaminase</fullName>
        <shortName evidence="3">GNPDA</shortName>
    </alternativeName>
    <alternativeName>
        <fullName evidence="3">Glucosamine-6-phosphate isomerase</fullName>
    </alternativeName>
</protein>
<keyword evidence="1 3" id="KW-0378">Hydrolase</keyword>
<dbReference type="PANTHER" id="PTHR11280:SF5">
    <property type="entry name" value="GLUCOSAMINE-6-PHOSPHATE ISOMERASE"/>
    <property type="match status" value="1"/>
</dbReference>
<comment type="caution">
    <text evidence="3">Lacks conserved residue(s) required for the propagation of feature annotation.</text>
</comment>
<dbReference type="SUPFAM" id="SSF100950">
    <property type="entry name" value="NagB/RpiA/CoA transferase-like"/>
    <property type="match status" value="1"/>
</dbReference>
<dbReference type="Pfam" id="PF01182">
    <property type="entry name" value="Glucosamine_iso"/>
    <property type="match status" value="1"/>
</dbReference>
<dbReference type="NCBIfam" id="TIGR00502">
    <property type="entry name" value="nagB"/>
    <property type="match status" value="1"/>
</dbReference>
<dbReference type="RefSeq" id="WP_315571607.1">
    <property type="nucleotide sequence ID" value="NZ_CP118868.1"/>
</dbReference>
<evidence type="ECO:0000313" key="5">
    <source>
        <dbReference type="EMBL" id="WEG35488.1"/>
    </source>
</evidence>
<dbReference type="Gene3D" id="3.40.50.1360">
    <property type="match status" value="1"/>
</dbReference>
<reference evidence="5 6" key="1">
    <citation type="submission" date="2023-02" db="EMBL/GenBank/DDBJ databases">
        <title>Novel Oscillospiraceae bacterial genomes.</title>
        <authorList>
            <person name="Srinivasan S."/>
            <person name="Austin M.N."/>
            <person name="Fiedler T.L."/>
            <person name="Strenk S.M."/>
            <person name="Agnew K.J."/>
            <person name="Nagana Gowda G.A."/>
            <person name="Raftery D."/>
            <person name="Beamer M.A."/>
            <person name="Achilles S.L."/>
            <person name="Wiesenfeld H.C."/>
            <person name="Fredricks D.N."/>
            <person name="Hillier S.L."/>
        </authorList>
    </citation>
    <scope>NUCLEOTIDE SEQUENCE [LARGE SCALE GENOMIC DNA]</scope>
    <source>
        <strain evidence="5 6">CHIC02 1186E3-8</strain>
    </source>
</reference>
<feature type="active site" description="Proton acceptor; for ring-opening step" evidence="3">
    <location>
        <position position="130"/>
    </location>
</feature>
<dbReference type="HAMAP" id="MF_01241">
    <property type="entry name" value="GlcN6P_deamin"/>
    <property type="match status" value="1"/>
</dbReference>
<dbReference type="GO" id="GO:0004342">
    <property type="term" value="F:glucosamine-6-phosphate deaminase activity"/>
    <property type="evidence" value="ECO:0007669"/>
    <property type="project" value="UniProtKB-EC"/>
</dbReference>
<dbReference type="Proteomes" id="UP001220478">
    <property type="component" value="Chromosome"/>
</dbReference>
<evidence type="ECO:0000256" key="3">
    <source>
        <dbReference type="HAMAP-Rule" id="MF_01241"/>
    </source>
</evidence>
<comment type="function">
    <text evidence="3">Catalyzes the reversible isomerization-deamination of glucosamine 6-phosphate (GlcN6P) to form fructose 6-phosphate (Fru6P) and ammonium ion.</text>
</comment>
<comment type="catalytic activity">
    <reaction evidence="3">
        <text>alpha-D-glucosamine 6-phosphate + H2O = beta-D-fructose 6-phosphate + NH4(+)</text>
        <dbReference type="Rhea" id="RHEA:12172"/>
        <dbReference type="ChEBI" id="CHEBI:15377"/>
        <dbReference type="ChEBI" id="CHEBI:28938"/>
        <dbReference type="ChEBI" id="CHEBI:57634"/>
        <dbReference type="ChEBI" id="CHEBI:75989"/>
        <dbReference type="EC" id="3.5.99.6"/>
    </reaction>
</comment>
<feature type="active site" description="Proton acceptor; for enolization step" evidence="3">
    <location>
        <position position="62"/>
    </location>
</feature>
<gene>
    <name evidence="3 5" type="primary">nagB</name>
    <name evidence="5" type="ORF">PYS61_06070</name>
</gene>
<evidence type="ECO:0000256" key="2">
    <source>
        <dbReference type="ARBA" id="ARBA00023277"/>
    </source>
</evidence>
<dbReference type="InterPro" id="IPR004547">
    <property type="entry name" value="Glucosamine6P_isomerase"/>
</dbReference>
<dbReference type="InterPro" id="IPR006148">
    <property type="entry name" value="Glc/Gal-6P_isomerase"/>
</dbReference>
<proteinExistence type="inferred from homology"/>
<feature type="active site" description="For ring-opening step" evidence="3">
    <location>
        <position position="128"/>
    </location>
</feature>
<evidence type="ECO:0000313" key="6">
    <source>
        <dbReference type="Proteomes" id="UP001220478"/>
    </source>
</evidence>
<dbReference type="InterPro" id="IPR037171">
    <property type="entry name" value="NagB/RpiA_transferase-like"/>
</dbReference>
<dbReference type="CDD" id="cd01399">
    <property type="entry name" value="GlcN6P_deaminase"/>
    <property type="match status" value="1"/>
</dbReference>
<dbReference type="EC" id="3.5.99.6" evidence="3"/>
<feature type="active site" description="For ring-opening step" evidence="3">
    <location>
        <position position="135"/>
    </location>
</feature>
<dbReference type="PANTHER" id="PTHR11280">
    <property type="entry name" value="GLUCOSAMINE-6-PHOSPHATE ISOMERASE"/>
    <property type="match status" value="1"/>
</dbReference>
<evidence type="ECO:0000259" key="4">
    <source>
        <dbReference type="Pfam" id="PF01182"/>
    </source>
</evidence>
<accession>A0ABY8C475</accession>
<comment type="similarity">
    <text evidence="3">Belongs to the glucosamine/galactosamine-6-phosphate isomerase family. NagB subfamily.</text>
</comment>
<keyword evidence="6" id="KW-1185">Reference proteome</keyword>
<keyword evidence="2 3" id="KW-0119">Carbohydrate metabolism</keyword>
<evidence type="ECO:0000256" key="1">
    <source>
        <dbReference type="ARBA" id="ARBA00022801"/>
    </source>
</evidence>
<name>A0ABY8C475_9FIRM</name>
<dbReference type="EMBL" id="CP118868">
    <property type="protein sequence ID" value="WEG35488.1"/>
    <property type="molecule type" value="Genomic_DNA"/>
</dbReference>
<feature type="domain" description="Glucosamine/galactosamine-6-phosphate isomerase" evidence="4">
    <location>
        <begin position="20"/>
        <end position="219"/>
    </location>
</feature>
<organism evidence="5 6">
    <name type="scientific">Amygdalobacter indicium</name>
    <dbReference type="NCBI Taxonomy" id="3029272"/>
    <lineage>
        <taxon>Bacteria</taxon>
        <taxon>Bacillati</taxon>
        <taxon>Bacillota</taxon>
        <taxon>Clostridia</taxon>
        <taxon>Eubacteriales</taxon>
        <taxon>Oscillospiraceae</taxon>
        <taxon>Amygdalobacter</taxon>
    </lineage>
</organism>
<sequence length="233" mass="25400">MNIIKVKDPVAGGVAAFGIIKEAIAAGAKTLGLATGSTPETLYRAMVESNLDFSNITAFNLDEYVGLSKDNSQSYYYFMQEHLFKYKKFKQHFIENGLAGDLEAEAAAYEAKLQAHPIDVQILGIGLNGHIGFNEPKTSFASLTHVTNLTESTINANKRFFERVEDVPTKALTMGIQSIMRSKQIILLAYGAAKAPIIKKLLEGPVSEDVPASVLQKHPRVTVIIDEEAASLL</sequence>